<dbReference type="AlphaFoldDB" id="A0A7E6CZN3"/>
<evidence type="ECO:0000313" key="2">
    <source>
        <dbReference type="Proteomes" id="UP000504628"/>
    </source>
</evidence>
<proteinExistence type="predicted"/>
<accession>A0A7E6CZN3</accession>
<dbReference type="PANTHER" id="PTHR23120:SF45">
    <property type="entry name" value="MAESTRO HEAT LIKE REPEAT FAMILY MEMBER 1"/>
    <property type="match status" value="1"/>
</dbReference>
<gene>
    <name evidence="3" type="primary">LOC118498425</name>
</gene>
<dbReference type="GeneID" id="118498425"/>
<dbReference type="GO" id="GO:0005737">
    <property type="term" value="C:cytoplasm"/>
    <property type="evidence" value="ECO:0007669"/>
    <property type="project" value="TreeGrafter"/>
</dbReference>
<reference evidence="3" key="1">
    <citation type="submission" date="2025-08" db="UniProtKB">
        <authorList>
            <consortium name="RefSeq"/>
        </authorList>
    </citation>
    <scope>IDENTIFICATION</scope>
    <source>
        <tissue evidence="3">Muscle</tissue>
    </source>
</reference>
<dbReference type="OrthoDB" id="1884734at2759"/>
<dbReference type="KEGG" id="pdic:118498425"/>
<dbReference type="InParanoid" id="A0A7E6CZN3"/>
<dbReference type="RefSeq" id="XP_035872372.1">
    <property type="nucleotide sequence ID" value="XM_036016479.1"/>
</dbReference>
<feature type="domain" description="Maestro-like HEAT-repeats" evidence="1">
    <location>
        <begin position="90"/>
        <end position="158"/>
    </location>
</feature>
<evidence type="ECO:0000259" key="1">
    <source>
        <dbReference type="Pfam" id="PF21047"/>
    </source>
</evidence>
<dbReference type="InterPro" id="IPR048465">
    <property type="entry name" value="Maestro-like_HEAT"/>
</dbReference>
<protein>
    <submittedName>
        <fullName evidence="3">Uncharacterized protein LOC118498425</fullName>
    </submittedName>
</protein>
<dbReference type="InterPro" id="IPR045206">
    <property type="entry name" value="Maestro_heat-like_prot"/>
</dbReference>
<dbReference type="Pfam" id="PF21047">
    <property type="entry name" value="HEAT_Maestro"/>
    <property type="match status" value="1"/>
</dbReference>
<dbReference type="Proteomes" id="UP000504628">
    <property type="component" value="Chromosome 2"/>
</dbReference>
<name>A0A7E6CZN3_9CHIR</name>
<dbReference type="PANTHER" id="PTHR23120">
    <property type="entry name" value="MAESTRO-RELATED HEAT DOMAIN-CONTAINING"/>
    <property type="match status" value="1"/>
</dbReference>
<evidence type="ECO:0000313" key="3">
    <source>
        <dbReference type="RefSeq" id="XP_035872372.1"/>
    </source>
</evidence>
<organism evidence="2 3">
    <name type="scientific">Phyllostomus discolor</name>
    <name type="common">pale spear-nosed bat</name>
    <dbReference type="NCBI Taxonomy" id="89673"/>
    <lineage>
        <taxon>Eukaryota</taxon>
        <taxon>Metazoa</taxon>
        <taxon>Chordata</taxon>
        <taxon>Craniata</taxon>
        <taxon>Vertebrata</taxon>
        <taxon>Euteleostomi</taxon>
        <taxon>Mammalia</taxon>
        <taxon>Eutheria</taxon>
        <taxon>Laurasiatheria</taxon>
        <taxon>Chiroptera</taxon>
        <taxon>Yangochiroptera</taxon>
        <taxon>Phyllostomidae</taxon>
        <taxon>Phyllostominae</taxon>
        <taxon>Phyllostomus</taxon>
    </lineage>
</organism>
<sequence length="222" mass="25368">MRQKARNIIADFRMLGPLLEVEQGTELLRLCFRSVFCLPPADVLQKDASSPEEARANVRLKETVITEMPTRIEDCLELLDPWLNSQKDSERERAMQCAAHVLGFAATMKNFKMQMEITQLEQWVKLLALCCQDPVDNICFLSSQAAYNLTCILSRKKSKGKFLLSPTLQPPTWAGHPPTLCPGRVRPKKLIEYLIFFYESVPKYLQLISWAKIPTQEIAPLN</sequence>
<keyword evidence="2" id="KW-1185">Reference proteome</keyword>